<dbReference type="EMBL" id="JAODUP010000008">
    <property type="protein sequence ID" value="KAK2169653.1"/>
    <property type="molecule type" value="Genomic_DNA"/>
</dbReference>
<dbReference type="InterPro" id="IPR000536">
    <property type="entry name" value="Nucl_hrmn_rcpt_lig-bd"/>
</dbReference>
<keyword evidence="3" id="KW-0862">Zinc</keyword>
<gene>
    <name evidence="12" type="ORF">LSH36_8g10020</name>
</gene>
<feature type="region of interest" description="Disordered" evidence="9">
    <location>
        <begin position="338"/>
        <end position="388"/>
    </location>
</feature>
<feature type="compositionally biased region" description="Low complexity" evidence="9">
    <location>
        <begin position="68"/>
        <end position="95"/>
    </location>
</feature>
<dbReference type="GO" id="GO:0030154">
    <property type="term" value="P:cell differentiation"/>
    <property type="evidence" value="ECO:0007669"/>
    <property type="project" value="TreeGrafter"/>
</dbReference>
<evidence type="ECO:0000256" key="6">
    <source>
        <dbReference type="ARBA" id="ARBA00023163"/>
    </source>
</evidence>
<keyword evidence="13" id="KW-1185">Reference proteome</keyword>
<dbReference type="Proteomes" id="UP001208570">
    <property type="component" value="Unassembled WGS sequence"/>
</dbReference>
<dbReference type="PRINTS" id="PR00047">
    <property type="entry name" value="STROIDFINGER"/>
</dbReference>
<name>A0AAD9KDH2_9ANNE</name>
<dbReference type="GO" id="GO:0004879">
    <property type="term" value="F:nuclear receptor activity"/>
    <property type="evidence" value="ECO:0007669"/>
    <property type="project" value="TreeGrafter"/>
</dbReference>
<dbReference type="GO" id="GO:0000978">
    <property type="term" value="F:RNA polymerase II cis-regulatory region sequence-specific DNA binding"/>
    <property type="evidence" value="ECO:0007669"/>
    <property type="project" value="TreeGrafter"/>
</dbReference>
<proteinExistence type="predicted"/>
<evidence type="ECO:0000256" key="9">
    <source>
        <dbReference type="SAM" id="MobiDB-lite"/>
    </source>
</evidence>
<protein>
    <submittedName>
        <fullName evidence="12">Uncharacterized protein</fullName>
    </submittedName>
</protein>
<dbReference type="PANTHER" id="PTHR24082:SF473">
    <property type="entry name" value="ECDYSONE-INDUCED PROTEIN 75B, ISOFORM B"/>
    <property type="match status" value="1"/>
</dbReference>
<keyword evidence="2" id="KW-0863">Zinc-finger</keyword>
<feature type="domain" description="Nuclear receptor" evidence="10">
    <location>
        <begin position="622"/>
        <end position="699"/>
    </location>
</feature>
<dbReference type="CDD" id="cd06916">
    <property type="entry name" value="NR_DBD_like"/>
    <property type="match status" value="2"/>
</dbReference>
<dbReference type="InterPro" id="IPR035500">
    <property type="entry name" value="NHR-like_dom_sf"/>
</dbReference>
<dbReference type="PROSITE" id="PS00031">
    <property type="entry name" value="NUCLEAR_REC_DBD_1"/>
    <property type="match status" value="1"/>
</dbReference>
<feature type="domain" description="Nuclear receptor" evidence="10">
    <location>
        <begin position="706"/>
        <end position="783"/>
    </location>
</feature>
<dbReference type="PROSITE" id="PS51030">
    <property type="entry name" value="NUCLEAR_REC_DBD_2"/>
    <property type="match status" value="2"/>
</dbReference>
<keyword evidence="7" id="KW-0675">Receptor</keyword>
<dbReference type="GO" id="GO:0000122">
    <property type="term" value="P:negative regulation of transcription by RNA polymerase II"/>
    <property type="evidence" value="ECO:0007669"/>
    <property type="project" value="TreeGrafter"/>
</dbReference>
<feature type="region of interest" description="Disordered" evidence="9">
    <location>
        <begin position="959"/>
        <end position="980"/>
    </location>
</feature>
<feature type="compositionally biased region" description="Polar residues" evidence="9">
    <location>
        <begin position="1093"/>
        <end position="1117"/>
    </location>
</feature>
<dbReference type="GO" id="GO:0008270">
    <property type="term" value="F:zinc ion binding"/>
    <property type="evidence" value="ECO:0007669"/>
    <property type="project" value="UniProtKB-KW"/>
</dbReference>
<dbReference type="SMART" id="SM00399">
    <property type="entry name" value="ZnF_C4"/>
    <property type="match status" value="2"/>
</dbReference>
<dbReference type="Pfam" id="PF00104">
    <property type="entry name" value="Hormone_recep"/>
    <property type="match status" value="1"/>
</dbReference>
<evidence type="ECO:0000256" key="2">
    <source>
        <dbReference type="ARBA" id="ARBA00022771"/>
    </source>
</evidence>
<feature type="region of interest" description="Disordered" evidence="9">
    <location>
        <begin position="472"/>
        <end position="515"/>
    </location>
</feature>
<dbReference type="GO" id="GO:0009755">
    <property type="term" value="P:hormone-mediated signaling pathway"/>
    <property type="evidence" value="ECO:0007669"/>
    <property type="project" value="TreeGrafter"/>
</dbReference>
<feature type="region of interest" description="Disordered" evidence="9">
    <location>
        <begin position="806"/>
        <end position="825"/>
    </location>
</feature>
<feature type="compositionally biased region" description="Basic and acidic residues" evidence="9">
    <location>
        <begin position="489"/>
        <end position="498"/>
    </location>
</feature>
<feature type="compositionally biased region" description="Basic and acidic residues" evidence="9">
    <location>
        <begin position="185"/>
        <end position="204"/>
    </location>
</feature>
<dbReference type="Gene3D" id="3.30.50.10">
    <property type="entry name" value="Erythroid Transcription Factor GATA-1, subunit A"/>
    <property type="match status" value="2"/>
</dbReference>
<keyword evidence="4" id="KW-0805">Transcription regulation</keyword>
<evidence type="ECO:0000313" key="12">
    <source>
        <dbReference type="EMBL" id="KAK2169653.1"/>
    </source>
</evidence>
<evidence type="ECO:0000256" key="5">
    <source>
        <dbReference type="ARBA" id="ARBA00023125"/>
    </source>
</evidence>
<keyword evidence="8" id="KW-0539">Nucleus</keyword>
<evidence type="ECO:0000256" key="4">
    <source>
        <dbReference type="ARBA" id="ARBA00023015"/>
    </source>
</evidence>
<dbReference type="InterPro" id="IPR050234">
    <property type="entry name" value="Nuclear_hormone_rcpt_NR1"/>
</dbReference>
<dbReference type="PROSITE" id="PS51843">
    <property type="entry name" value="NR_LBD"/>
    <property type="match status" value="1"/>
</dbReference>
<feature type="region of interest" description="Disordered" evidence="9">
    <location>
        <begin position="1058"/>
        <end position="1118"/>
    </location>
</feature>
<keyword evidence="1" id="KW-0479">Metal-binding</keyword>
<feature type="compositionally biased region" description="Polar residues" evidence="9">
    <location>
        <begin position="205"/>
        <end position="214"/>
    </location>
</feature>
<evidence type="ECO:0000256" key="7">
    <source>
        <dbReference type="ARBA" id="ARBA00023170"/>
    </source>
</evidence>
<keyword evidence="6" id="KW-0804">Transcription</keyword>
<reference evidence="12" key="1">
    <citation type="journal article" date="2023" name="Mol. Biol. Evol.">
        <title>Third-Generation Sequencing Reveals the Adaptive Role of the Epigenome in Three Deep-Sea Polychaetes.</title>
        <authorList>
            <person name="Perez M."/>
            <person name="Aroh O."/>
            <person name="Sun Y."/>
            <person name="Lan Y."/>
            <person name="Juniper S.K."/>
            <person name="Young C.R."/>
            <person name="Angers B."/>
            <person name="Qian P.Y."/>
        </authorList>
    </citation>
    <scope>NUCLEOTIDE SEQUENCE</scope>
    <source>
        <strain evidence="12">P08H-3</strain>
    </source>
</reference>
<organism evidence="12 13">
    <name type="scientific">Paralvinella palmiformis</name>
    <dbReference type="NCBI Taxonomy" id="53620"/>
    <lineage>
        <taxon>Eukaryota</taxon>
        <taxon>Metazoa</taxon>
        <taxon>Spiralia</taxon>
        <taxon>Lophotrochozoa</taxon>
        <taxon>Annelida</taxon>
        <taxon>Polychaeta</taxon>
        <taxon>Sedentaria</taxon>
        <taxon>Canalipalpata</taxon>
        <taxon>Terebellida</taxon>
        <taxon>Terebelliformia</taxon>
        <taxon>Alvinellidae</taxon>
        <taxon>Paralvinella</taxon>
    </lineage>
</organism>
<evidence type="ECO:0000259" key="11">
    <source>
        <dbReference type="PROSITE" id="PS51843"/>
    </source>
</evidence>
<dbReference type="Gene3D" id="1.10.565.10">
    <property type="entry name" value="Retinoid X Receptor"/>
    <property type="match status" value="1"/>
</dbReference>
<dbReference type="SUPFAM" id="SSF48508">
    <property type="entry name" value="Nuclear receptor ligand-binding domain"/>
    <property type="match status" value="1"/>
</dbReference>
<evidence type="ECO:0000313" key="13">
    <source>
        <dbReference type="Proteomes" id="UP001208570"/>
    </source>
</evidence>
<evidence type="ECO:0000256" key="1">
    <source>
        <dbReference type="ARBA" id="ARBA00022723"/>
    </source>
</evidence>
<dbReference type="Pfam" id="PF00105">
    <property type="entry name" value="zf-C4"/>
    <property type="match status" value="2"/>
</dbReference>
<feature type="domain" description="NR LBD" evidence="11">
    <location>
        <begin position="1116"/>
        <end position="1348"/>
    </location>
</feature>
<feature type="region of interest" description="Disordered" evidence="9">
    <location>
        <begin position="549"/>
        <end position="573"/>
    </location>
</feature>
<sequence length="1353" mass="148368">MEPDKDGKDHSLVPADPKKSMIHRWCASSDDVMSPDSVPSVTDIGSPVAFSPGMFSIKSPDLLLLKSPPSVSSSWLKSPRSVPELSSEQSSVELSLQDKAEGQQQATNGDGVGHKRYSDQEPASAAATDRDKETTGSLLVAEADTKSGAQTAASSGKYLSAGSGDDSHQDKNDSSVNFQSMSGSSHEEKSGKSDDAYRPRETVKKMTSASSVIRQNEHVSSRHELNYPPGLFSQSLGHHSLALSVESSKDGHIITDVIRRDSYPMSQQSVSHNQQRVTYVPGPHIVPDAACSQSHSLTDLSQWDPFTMPVLSQNSGTSATNQAFPVDKQVYDHGTTATIDVSHSIRHEKPDKQPTESISGEQPAKSRRTLSYPSRSAHLGAGNLSVSEGDYRDKSEFMALLMRTSAILGESGLQFHSVTSSTHPLVQGSEKQLVRARDDSIGSFESPGSLSRGSGIVGLSPFEPYKPFQSQMFRSQSQPNGKQPPALRVTDRDQKAEAPVKSQDGCNPGRRSRTAGWMQTKLDANTDTACQSQELTTMHARRYQPYGLRRASSTEVRAASDDASSSDQPQERNVAVTKVNDNSNDAKCPTVKPDVSQNVALLDIHDSLSEGSAHADSTKNDRQICQVCGDLSASFHCGANVCEACKKFFVRCIRQEGGVKFVCHRKQNCEVTKETRTQCQYCRFQKCLSLGMYKPGGSNISSEIGHIPCKVCNAPSSGYHFGAITCEGCKGFFRRTIKERDHMKYRCGKGGNCVITMTTRNMCKYCRYQKCLSVGMTPTGSRIGRQPNSVRHATLMQLQQIKTLKGLPTNPQLPQPSGGAEVKQEPQADDLYGHQPVDDVDVEKADDEVCVGVNYEFDDLCKDDLKKDTGSKPDKYWSLPEHSVAKRCSKETHDDLDAAICEVGLKSCGIELQQKHSLPEIANTCDIQRLIKMDTLPHPQPVSQPQQVCSQLDNVIPSVQQQTGQPSYTTSDPQSFTSSHQLQPYPDHMQTPSELVVSSELSIHMATRVTSDEVSSDVDPTSSLYPPGLSAKALPQANLVIPPSDVMMPPVDVKLPSGGGITQPAHMTALPTGNNFDFGSQPTPFPGDRNKSADLSSHSPDESQQVNPDKTTTTDKTSAMKEVDLAVATEEFIAKAPAQLKKIRQRNCADIEVGMTLIEIWNIMMSQFQHCAHATLKFAKLVPGFRRLPITRQIEAIQQNMFPIVVIQLSLDYDIKKSGYNYFCFTKVEEEIIMHDFPSFSYLIPSFHEIGQKVMTLNLSCVEVCFLCGLILAFDAKDGLMVENLTNSLQKHIKENNQGQSGNKFGQILLILPEFKKLTEVHQRCVVETTANPEKYPGIKIPQLFQETFLSDP</sequence>
<feature type="compositionally biased region" description="Basic and acidic residues" evidence="9">
    <location>
        <begin position="343"/>
        <end position="354"/>
    </location>
</feature>
<evidence type="ECO:0000259" key="10">
    <source>
        <dbReference type="PROSITE" id="PS51030"/>
    </source>
</evidence>
<accession>A0AAD9KDH2</accession>
<dbReference type="SUPFAM" id="SSF57716">
    <property type="entry name" value="Glucocorticoid receptor-like (DNA-binding domain)"/>
    <property type="match status" value="2"/>
</dbReference>
<keyword evidence="5" id="KW-0238">DNA-binding</keyword>
<dbReference type="GO" id="GO:0045944">
    <property type="term" value="P:positive regulation of transcription by RNA polymerase II"/>
    <property type="evidence" value="ECO:0007669"/>
    <property type="project" value="TreeGrafter"/>
</dbReference>
<evidence type="ECO:0000256" key="8">
    <source>
        <dbReference type="ARBA" id="ARBA00023242"/>
    </source>
</evidence>
<dbReference type="PANTHER" id="PTHR24082">
    <property type="entry name" value="NUCLEAR HORMONE RECEPTOR"/>
    <property type="match status" value="1"/>
</dbReference>
<dbReference type="InterPro" id="IPR001628">
    <property type="entry name" value="Znf_hrmn_rcpt"/>
</dbReference>
<feature type="region of interest" description="Disordered" evidence="9">
    <location>
        <begin position="68"/>
        <end position="226"/>
    </location>
</feature>
<feature type="compositionally biased region" description="Polar residues" evidence="9">
    <location>
        <begin position="472"/>
        <end position="481"/>
    </location>
</feature>
<feature type="compositionally biased region" description="Basic and acidic residues" evidence="9">
    <location>
        <begin position="215"/>
        <end position="225"/>
    </location>
</feature>
<dbReference type="InterPro" id="IPR013088">
    <property type="entry name" value="Znf_NHR/GATA"/>
</dbReference>
<feature type="compositionally biased region" description="Polar residues" evidence="9">
    <location>
        <begin position="1071"/>
        <end position="1082"/>
    </location>
</feature>
<dbReference type="SMART" id="SM00430">
    <property type="entry name" value="HOLI"/>
    <property type="match status" value="1"/>
</dbReference>
<evidence type="ECO:0000256" key="3">
    <source>
        <dbReference type="ARBA" id="ARBA00022833"/>
    </source>
</evidence>
<comment type="caution">
    <text evidence="12">The sequence shown here is derived from an EMBL/GenBank/DDBJ whole genome shotgun (WGS) entry which is preliminary data.</text>
</comment>